<dbReference type="Proteomes" id="UP000184346">
    <property type="component" value="Unassembled WGS sequence"/>
</dbReference>
<evidence type="ECO:0000256" key="2">
    <source>
        <dbReference type="ARBA" id="ARBA00022692"/>
    </source>
</evidence>
<organism evidence="7 8">
    <name type="scientific">Modicisalibacter ilicicola DSM 19980</name>
    <dbReference type="NCBI Taxonomy" id="1121942"/>
    <lineage>
        <taxon>Bacteria</taxon>
        <taxon>Pseudomonadati</taxon>
        <taxon>Pseudomonadota</taxon>
        <taxon>Gammaproteobacteria</taxon>
        <taxon>Oceanospirillales</taxon>
        <taxon>Halomonadaceae</taxon>
        <taxon>Modicisalibacter</taxon>
    </lineage>
</organism>
<feature type="transmembrane region" description="Helical" evidence="5">
    <location>
        <begin position="220"/>
        <end position="240"/>
    </location>
</feature>
<evidence type="ECO:0000256" key="1">
    <source>
        <dbReference type="ARBA" id="ARBA00004141"/>
    </source>
</evidence>
<evidence type="ECO:0000256" key="4">
    <source>
        <dbReference type="ARBA" id="ARBA00023136"/>
    </source>
</evidence>
<feature type="transmembrane region" description="Helical" evidence="5">
    <location>
        <begin position="69"/>
        <end position="90"/>
    </location>
</feature>
<dbReference type="PANTHER" id="PTHR37422:SF13">
    <property type="entry name" value="LIPOPOLYSACCHARIDE BIOSYNTHESIS PROTEIN PA4999-RELATED"/>
    <property type="match status" value="1"/>
</dbReference>
<feature type="transmembrane region" description="Helical" evidence="5">
    <location>
        <begin position="357"/>
        <end position="375"/>
    </location>
</feature>
<protein>
    <submittedName>
        <fullName evidence="7">O-antigen ligase</fullName>
    </submittedName>
</protein>
<dbReference type="STRING" id="1121942.SAMN02745148_03575"/>
<dbReference type="Pfam" id="PF04932">
    <property type="entry name" value="Wzy_C"/>
    <property type="match status" value="1"/>
</dbReference>
<feature type="transmembrane region" description="Helical" evidence="5">
    <location>
        <begin position="387"/>
        <end position="405"/>
    </location>
</feature>
<evidence type="ECO:0000256" key="3">
    <source>
        <dbReference type="ARBA" id="ARBA00022989"/>
    </source>
</evidence>
<proteinExistence type="predicted"/>
<dbReference type="PANTHER" id="PTHR37422">
    <property type="entry name" value="TEICHURONIC ACID BIOSYNTHESIS PROTEIN TUAE"/>
    <property type="match status" value="1"/>
</dbReference>
<comment type="subcellular location">
    <subcellularLocation>
        <location evidence="1">Membrane</location>
        <topology evidence="1">Multi-pass membrane protein</topology>
    </subcellularLocation>
</comment>
<dbReference type="InterPro" id="IPR051533">
    <property type="entry name" value="WaaL-like"/>
</dbReference>
<dbReference type="EMBL" id="FQUJ01000024">
    <property type="protein sequence ID" value="SHF80662.1"/>
    <property type="molecule type" value="Genomic_DNA"/>
</dbReference>
<feature type="transmembrane region" description="Helical" evidence="5">
    <location>
        <begin position="20"/>
        <end position="39"/>
    </location>
</feature>
<dbReference type="OrthoDB" id="8576060at2"/>
<dbReference type="GO" id="GO:0016020">
    <property type="term" value="C:membrane"/>
    <property type="evidence" value="ECO:0007669"/>
    <property type="project" value="UniProtKB-SubCell"/>
</dbReference>
<keyword evidence="2 5" id="KW-0812">Transmembrane</keyword>
<evidence type="ECO:0000313" key="8">
    <source>
        <dbReference type="Proteomes" id="UP000184346"/>
    </source>
</evidence>
<feature type="transmembrane region" description="Helical" evidence="5">
    <location>
        <begin position="252"/>
        <end position="270"/>
    </location>
</feature>
<name>A0A1M5ENQ9_9GAMM</name>
<feature type="transmembrane region" description="Helical" evidence="5">
    <location>
        <begin position="194"/>
        <end position="214"/>
    </location>
</feature>
<keyword evidence="8" id="KW-1185">Reference proteome</keyword>
<evidence type="ECO:0000256" key="5">
    <source>
        <dbReference type="SAM" id="Phobius"/>
    </source>
</evidence>
<evidence type="ECO:0000259" key="6">
    <source>
        <dbReference type="Pfam" id="PF04932"/>
    </source>
</evidence>
<dbReference type="InterPro" id="IPR007016">
    <property type="entry name" value="O-antigen_ligase-rel_domated"/>
</dbReference>
<feature type="transmembrane region" description="Helical" evidence="5">
    <location>
        <begin position="417"/>
        <end position="434"/>
    </location>
</feature>
<feature type="transmembrane region" description="Helical" evidence="5">
    <location>
        <begin position="46"/>
        <end position="63"/>
    </location>
</feature>
<accession>A0A1M5ENQ9</accession>
<keyword evidence="4 5" id="KW-0472">Membrane</keyword>
<dbReference type="RefSeq" id="WP_084671813.1">
    <property type="nucleotide sequence ID" value="NZ_FQUJ01000024.1"/>
</dbReference>
<keyword evidence="3 5" id="KW-1133">Transmembrane helix</keyword>
<feature type="transmembrane region" description="Helical" evidence="5">
    <location>
        <begin position="126"/>
        <end position="144"/>
    </location>
</feature>
<dbReference type="GO" id="GO:0016874">
    <property type="term" value="F:ligase activity"/>
    <property type="evidence" value="ECO:0007669"/>
    <property type="project" value="UniProtKB-KW"/>
</dbReference>
<feature type="transmembrane region" description="Helical" evidence="5">
    <location>
        <begin position="102"/>
        <end position="120"/>
    </location>
</feature>
<sequence length="451" mass="50215">MQLTNSTSRFASHTWGGPFIPWAVGFSFLLLYASCLVVLPKVGSPAETIMAILGLVALLTWGGSLRRSAALWLLAAAIAVQVLSWALGYYHHPQWVEDNPQVDRLAKLFIFIAIAWWLGGSTGKTLWVWALALLGLIATSFVGSKGLPHWQQGLQGVRVDFDIRNAQHAGMMFATGLLGLLAFSRRCVYKQRLVAWRVVVWGLALAICLAGVVVTQTRAVWLALAITLPVMGALWMKQSLRQPETSFSRRNILIGVFLLVLVGTTVVILGKDTIDKRLQDESSVIGMVLQGNFSEVPYTSVGIRIQTWRAATEWIAERPLVGWGSDGRSLAIDQTEWLPDWVKRQYGHLHNFFLEVWIAYGALGLAVIGALAVWVGRATWLAWRGGVLPGDMALFGAGFFVYWVIVNQFESYNSFWTGVYVHNLVLGGLVTHYWRWQLMVKERSSEPAQVY</sequence>
<evidence type="ECO:0000313" key="7">
    <source>
        <dbReference type="EMBL" id="SHF80662.1"/>
    </source>
</evidence>
<dbReference type="AlphaFoldDB" id="A0A1M5ENQ9"/>
<reference evidence="7 8" key="1">
    <citation type="submission" date="2016-11" db="EMBL/GenBank/DDBJ databases">
        <authorList>
            <person name="Jaros S."/>
            <person name="Januszkiewicz K."/>
            <person name="Wedrychowicz H."/>
        </authorList>
    </citation>
    <scope>NUCLEOTIDE SEQUENCE [LARGE SCALE GENOMIC DNA]</scope>
    <source>
        <strain evidence="7 8">DSM 19980</strain>
    </source>
</reference>
<keyword evidence="7" id="KW-0436">Ligase</keyword>
<feature type="domain" description="O-antigen ligase-related" evidence="6">
    <location>
        <begin position="203"/>
        <end position="368"/>
    </location>
</feature>
<gene>
    <name evidence="7" type="ORF">SAMN02745148_03575</name>
</gene>